<dbReference type="InterPro" id="IPR043504">
    <property type="entry name" value="Peptidase_S1_PA_chymotrypsin"/>
</dbReference>
<dbReference type="InterPro" id="IPR041517">
    <property type="entry name" value="DEGP_PDZ"/>
</dbReference>
<organism evidence="5 6">
    <name type="scientific">Leptospira santarosai</name>
    <dbReference type="NCBI Taxonomy" id="28183"/>
    <lineage>
        <taxon>Bacteria</taxon>
        <taxon>Pseudomonadati</taxon>
        <taxon>Spirochaetota</taxon>
        <taxon>Spirochaetia</taxon>
        <taxon>Leptospirales</taxon>
        <taxon>Leptospiraceae</taxon>
        <taxon>Leptospira</taxon>
    </lineage>
</organism>
<reference evidence="5 6" key="1">
    <citation type="journal article" date="2015" name="Genome Announc.">
        <title>Draft Genome Sequences of Leptospira santarosai Strains U160, U164, and U233, Isolated from Asymptomatic Cattle.</title>
        <authorList>
            <person name="Kremer F.S."/>
            <person name="Eslabao M.R."/>
            <person name="Provisor M."/>
            <person name="Woloski R.D."/>
            <person name="Ramires O.V."/>
            <person name="Moreno L.Z."/>
            <person name="Moreno A.M."/>
            <person name="Hamond C."/>
            <person name="Lilenbaum W."/>
            <person name="Dellagostin O.A."/>
        </authorList>
    </citation>
    <scope>NUCLEOTIDE SEQUENCE [LARGE SCALE GENOMIC DNA]</scope>
    <source>
        <strain evidence="5 6">U160</strain>
    </source>
</reference>
<dbReference type="InterPro" id="IPR036034">
    <property type="entry name" value="PDZ_sf"/>
</dbReference>
<proteinExistence type="predicted"/>
<dbReference type="Pfam" id="PF17815">
    <property type="entry name" value="PDZ_3"/>
    <property type="match status" value="1"/>
</dbReference>
<keyword evidence="3" id="KW-0720">Serine protease</keyword>
<dbReference type="Gene3D" id="2.40.10.10">
    <property type="entry name" value="Trypsin-like serine proteases"/>
    <property type="match status" value="1"/>
</dbReference>
<gene>
    <name evidence="5" type="ORF">XB16_3595</name>
</gene>
<dbReference type="Proteomes" id="UP000033961">
    <property type="component" value="Chromosome II"/>
</dbReference>
<evidence type="ECO:0000259" key="4">
    <source>
        <dbReference type="Pfam" id="PF17815"/>
    </source>
</evidence>
<protein>
    <recommendedName>
        <fullName evidence="4">Protease Do-like PDZ domain-containing protein</fullName>
    </recommendedName>
</protein>
<dbReference type="InterPro" id="IPR009003">
    <property type="entry name" value="Peptidase_S1_PA"/>
</dbReference>
<evidence type="ECO:0000256" key="1">
    <source>
        <dbReference type="ARBA" id="ARBA00022670"/>
    </source>
</evidence>
<evidence type="ECO:0000256" key="3">
    <source>
        <dbReference type="ARBA" id="ARBA00022825"/>
    </source>
</evidence>
<dbReference type="PANTHER" id="PTHR45980">
    <property type="match status" value="1"/>
</dbReference>
<keyword evidence="1" id="KW-0645">Protease</keyword>
<name>A0A2P1QY80_9LEPT</name>
<dbReference type="PANTHER" id="PTHR45980:SF9">
    <property type="entry name" value="PROTEASE DO-LIKE 10, MITOCHONDRIAL-RELATED"/>
    <property type="match status" value="1"/>
</dbReference>
<evidence type="ECO:0000313" key="5">
    <source>
        <dbReference type="EMBL" id="AVQ13871.1"/>
    </source>
</evidence>
<dbReference type="GO" id="GO:0006508">
    <property type="term" value="P:proteolysis"/>
    <property type="evidence" value="ECO:0007669"/>
    <property type="project" value="UniProtKB-KW"/>
</dbReference>
<dbReference type="SUPFAM" id="SSF50494">
    <property type="entry name" value="Trypsin-like serine proteases"/>
    <property type="match status" value="1"/>
</dbReference>
<dbReference type="Gene3D" id="2.30.42.10">
    <property type="match status" value="1"/>
</dbReference>
<dbReference type="GO" id="GO:0004252">
    <property type="term" value="F:serine-type endopeptidase activity"/>
    <property type="evidence" value="ECO:0007669"/>
    <property type="project" value="TreeGrafter"/>
</dbReference>
<accession>A0A2P1QY80</accession>
<dbReference type="InterPro" id="IPR046449">
    <property type="entry name" value="DEGP_PDZ_sf"/>
</dbReference>
<sequence>MLRIWIVPIVVCFTLGILAEKAKSDLIPIKKKHYKNLSQKNSMELLFMNRNFRDRTLQLDLSSDKVKLGVGTTRRKTKKESLSLAKTSVLSGKETQEVYHKSIVQIKVTFQEPEYHQPWKKKNPRVRRGVGMVVEGNRILIPYSLLPDATLIEVKKYSSYSEMKAIVFRRDPESNLALLRVEKKDFFDDLIPLTFSPVVVFPKQVNVYQLDNSGSIQTTSVNFLSMDMDQMPLGQVELPIVDVSSSEGLNGSGEVAIENGKVSGILYEFTSGKNSGRMIPSFVIQKFIETPGTDVFGYKGFRFRPITDSSVKKYYGMEKSDSGILVADVIPGSSASDVLKLEDIILEFGGKKVDSKGYIEHPLYGKQVLSFLAHSGDSFGYSLGKEIPMLVLRDKKKIRLSMRLKPFPYSAVRIPFKNIPASNDFAVEGGFVFLELSESLLEEWGKDWRSRVDRKLLYLYDYYKFHEKEGDIGKIVLLSQVLPDESNNGFHDLSFKIVEKIDGQNVKSVRDLKRNIKQGKSDYALISLDDGTEIALDRTKLTEINERIYKSYKIRFSEN</sequence>
<dbReference type="AlphaFoldDB" id="A0A2P1QY80"/>
<keyword evidence="2" id="KW-0378">Hydrolase</keyword>
<dbReference type="SUPFAM" id="SSF50156">
    <property type="entry name" value="PDZ domain-like"/>
    <property type="match status" value="1"/>
</dbReference>
<evidence type="ECO:0000313" key="6">
    <source>
        <dbReference type="Proteomes" id="UP000033961"/>
    </source>
</evidence>
<dbReference type="EMBL" id="CP027844">
    <property type="protein sequence ID" value="AVQ13871.1"/>
    <property type="molecule type" value="Genomic_DNA"/>
</dbReference>
<feature type="domain" description="Protease Do-like PDZ" evidence="4">
    <location>
        <begin position="421"/>
        <end position="555"/>
    </location>
</feature>
<dbReference type="Gene3D" id="3.20.190.20">
    <property type="match status" value="1"/>
</dbReference>
<evidence type="ECO:0000256" key="2">
    <source>
        <dbReference type="ARBA" id="ARBA00022801"/>
    </source>
</evidence>